<evidence type="ECO:0000313" key="7">
    <source>
        <dbReference type="Proteomes" id="UP000538196"/>
    </source>
</evidence>
<dbReference type="InterPro" id="IPR000281">
    <property type="entry name" value="HTH_RpiR"/>
</dbReference>
<dbReference type="PROSITE" id="PS51464">
    <property type="entry name" value="SIS"/>
    <property type="match status" value="1"/>
</dbReference>
<dbReference type="PROSITE" id="PS51071">
    <property type="entry name" value="HTH_RPIR"/>
    <property type="match status" value="1"/>
</dbReference>
<dbReference type="SUPFAM" id="SSF53697">
    <property type="entry name" value="SIS domain"/>
    <property type="match status" value="1"/>
</dbReference>
<sequence length="304" mass="32182">MSRSSGTRGEDAMNVDAVARIGQALPGLRPSEQRVGRLILAEPAAVVDLPITGLAERCEVSVATVVRFCQAVGYAGYGALRLDLASTRGREEVSLGRFGVADAEIAPDDDGRDVLAKIAYHEARAIESTAASVDVPTLDAVADAVVAADRVEIYGAASSSLAAIDLQQKLHRIGVIAFNTSDIHLALTGAALLTERSVSIGFSHSGLTLEAVDSLRTAQRSGATTVAVTNFPASPIAQHADHVLVTSASETRYRPGAMSSRIAQLAVVDFLFVRIVQRLDPDSLPSLQLTYDAVQTHRHPHRDE</sequence>
<keyword evidence="2 6" id="KW-0238">DNA-binding</keyword>
<dbReference type="AlphaFoldDB" id="A0A7W4UWK4"/>
<evidence type="ECO:0000313" key="6">
    <source>
        <dbReference type="EMBL" id="MBB2967098.1"/>
    </source>
</evidence>
<evidence type="ECO:0000256" key="2">
    <source>
        <dbReference type="ARBA" id="ARBA00023125"/>
    </source>
</evidence>
<keyword evidence="3" id="KW-0804">Transcription</keyword>
<dbReference type="GO" id="GO:0097367">
    <property type="term" value="F:carbohydrate derivative binding"/>
    <property type="evidence" value="ECO:0007669"/>
    <property type="project" value="InterPro"/>
</dbReference>
<dbReference type="InterPro" id="IPR036388">
    <property type="entry name" value="WH-like_DNA-bd_sf"/>
</dbReference>
<dbReference type="Pfam" id="PF01380">
    <property type="entry name" value="SIS"/>
    <property type="match status" value="1"/>
</dbReference>
<dbReference type="PANTHER" id="PTHR30514:SF1">
    <property type="entry name" value="HTH-TYPE TRANSCRIPTIONAL REGULATOR HEXR-RELATED"/>
    <property type="match status" value="1"/>
</dbReference>
<comment type="caution">
    <text evidence="6">The sequence shown here is derived from an EMBL/GenBank/DDBJ whole genome shotgun (WGS) entry which is preliminary data.</text>
</comment>
<evidence type="ECO:0000259" key="5">
    <source>
        <dbReference type="PROSITE" id="PS51464"/>
    </source>
</evidence>
<feature type="domain" description="SIS" evidence="5">
    <location>
        <begin position="141"/>
        <end position="281"/>
    </location>
</feature>
<dbReference type="InterPro" id="IPR001347">
    <property type="entry name" value="SIS_dom"/>
</dbReference>
<name>A0A7W4UWK4_LEIAQ</name>
<dbReference type="InterPro" id="IPR035472">
    <property type="entry name" value="RpiR-like_SIS"/>
</dbReference>
<keyword evidence="1" id="KW-0805">Transcription regulation</keyword>
<organism evidence="6 7">
    <name type="scientific">Leifsonia aquatica</name>
    <name type="common">Corynebacterium aquaticum</name>
    <dbReference type="NCBI Taxonomy" id="144185"/>
    <lineage>
        <taxon>Bacteria</taxon>
        <taxon>Bacillati</taxon>
        <taxon>Actinomycetota</taxon>
        <taxon>Actinomycetes</taxon>
        <taxon>Micrococcales</taxon>
        <taxon>Microbacteriaceae</taxon>
        <taxon>Leifsonia</taxon>
    </lineage>
</organism>
<dbReference type="Gene3D" id="1.10.10.10">
    <property type="entry name" value="Winged helix-like DNA-binding domain superfamily/Winged helix DNA-binding domain"/>
    <property type="match status" value="1"/>
</dbReference>
<dbReference type="RefSeq" id="WP_246396892.1">
    <property type="nucleotide sequence ID" value="NZ_JACHVP010000001.1"/>
</dbReference>
<dbReference type="InterPro" id="IPR047640">
    <property type="entry name" value="RpiR-like"/>
</dbReference>
<dbReference type="Gene3D" id="3.40.50.10490">
    <property type="entry name" value="Glucose-6-phosphate isomerase like protein, domain 1"/>
    <property type="match status" value="1"/>
</dbReference>
<keyword evidence="7" id="KW-1185">Reference proteome</keyword>
<dbReference type="CDD" id="cd05013">
    <property type="entry name" value="SIS_RpiR"/>
    <property type="match status" value="1"/>
</dbReference>
<evidence type="ECO:0000256" key="1">
    <source>
        <dbReference type="ARBA" id="ARBA00023015"/>
    </source>
</evidence>
<evidence type="ECO:0000259" key="4">
    <source>
        <dbReference type="PROSITE" id="PS51071"/>
    </source>
</evidence>
<reference evidence="6 7" key="1">
    <citation type="submission" date="2020-08" db="EMBL/GenBank/DDBJ databases">
        <title>Sequencing the genomes of 1000 actinobacteria strains.</title>
        <authorList>
            <person name="Klenk H.-P."/>
        </authorList>
    </citation>
    <scope>NUCLEOTIDE SEQUENCE [LARGE SCALE GENOMIC DNA]</scope>
    <source>
        <strain evidence="6 7">DSM 20146</strain>
    </source>
</reference>
<dbReference type="InterPro" id="IPR009057">
    <property type="entry name" value="Homeodomain-like_sf"/>
</dbReference>
<dbReference type="GO" id="GO:0003677">
    <property type="term" value="F:DNA binding"/>
    <property type="evidence" value="ECO:0007669"/>
    <property type="project" value="UniProtKB-KW"/>
</dbReference>
<protein>
    <submittedName>
        <fullName evidence="6">DNA-binding MurR/RpiR family transcriptional regulator</fullName>
    </submittedName>
</protein>
<gene>
    <name evidence="6" type="ORF">FHX33_001830</name>
</gene>
<accession>A0A7W4UWK4</accession>
<proteinExistence type="predicted"/>
<dbReference type="Pfam" id="PF01418">
    <property type="entry name" value="HTH_6"/>
    <property type="match status" value="1"/>
</dbReference>
<dbReference type="GO" id="GO:1901135">
    <property type="term" value="P:carbohydrate derivative metabolic process"/>
    <property type="evidence" value="ECO:0007669"/>
    <property type="project" value="InterPro"/>
</dbReference>
<dbReference type="InterPro" id="IPR046348">
    <property type="entry name" value="SIS_dom_sf"/>
</dbReference>
<dbReference type="PANTHER" id="PTHR30514">
    <property type="entry name" value="GLUCOKINASE"/>
    <property type="match status" value="1"/>
</dbReference>
<dbReference type="EMBL" id="JACHVP010000001">
    <property type="protein sequence ID" value="MBB2967098.1"/>
    <property type="molecule type" value="Genomic_DNA"/>
</dbReference>
<dbReference type="Proteomes" id="UP000538196">
    <property type="component" value="Unassembled WGS sequence"/>
</dbReference>
<evidence type="ECO:0000256" key="3">
    <source>
        <dbReference type="ARBA" id="ARBA00023163"/>
    </source>
</evidence>
<dbReference type="SUPFAM" id="SSF46689">
    <property type="entry name" value="Homeodomain-like"/>
    <property type="match status" value="1"/>
</dbReference>
<feature type="domain" description="HTH rpiR-type" evidence="4">
    <location>
        <begin position="15"/>
        <end position="91"/>
    </location>
</feature>
<dbReference type="GO" id="GO:0003700">
    <property type="term" value="F:DNA-binding transcription factor activity"/>
    <property type="evidence" value="ECO:0007669"/>
    <property type="project" value="InterPro"/>
</dbReference>